<dbReference type="RefSeq" id="WP_036885069.1">
    <property type="nucleotide sequence ID" value="NZ_JQZW01000019.1"/>
</dbReference>
<reference evidence="19 20" key="1">
    <citation type="submission" date="2014-08" db="EMBL/GenBank/DDBJ databases">
        <title>Porphyromonas gingivicanis strain:COT-022_OH1391 Genome sequencing.</title>
        <authorList>
            <person name="Wallis C."/>
            <person name="Deusch O."/>
            <person name="O'Flynn C."/>
            <person name="Davis I."/>
            <person name="Jospin G."/>
            <person name="Darling A.E."/>
            <person name="Coil D.A."/>
            <person name="Alexiev A."/>
            <person name="Horsfall A."/>
            <person name="Kirkwood N."/>
            <person name="Harris S."/>
            <person name="Eisen J.A."/>
        </authorList>
    </citation>
    <scope>NUCLEOTIDE SEQUENCE [LARGE SCALE GENOMIC DNA]</scope>
    <source>
        <strain evidence="20">COT-022 OH1391</strain>
    </source>
</reference>
<dbReference type="Gene3D" id="2.30.30.90">
    <property type="match status" value="1"/>
</dbReference>
<dbReference type="Pfam" id="PF04023">
    <property type="entry name" value="FeoA"/>
    <property type="match status" value="1"/>
</dbReference>
<keyword evidence="6 14" id="KW-0547">Nucleotide-binding</keyword>
<keyword evidence="15" id="KW-0460">Magnesium</keyword>
<dbReference type="Pfam" id="PF07670">
    <property type="entry name" value="Gate"/>
    <property type="match status" value="2"/>
</dbReference>
<keyword evidence="4 16" id="KW-0410">Iron transport</keyword>
<comment type="function">
    <text evidence="16">Probable transporter of a GTP-driven Fe(2+) uptake system.</text>
</comment>
<feature type="transmembrane region" description="Helical" evidence="16">
    <location>
        <begin position="511"/>
        <end position="533"/>
    </location>
</feature>
<dbReference type="PANTHER" id="PTHR43185">
    <property type="entry name" value="FERROUS IRON TRANSPORT PROTEIN B"/>
    <property type="match status" value="1"/>
</dbReference>
<evidence type="ECO:0000256" key="2">
    <source>
        <dbReference type="ARBA" id="ARBA00022448"/>
    </source>
</evidence>
<feature type="transmembrane region" description="Helical" evidence="16">
    <location>
        <begin position="812"/>
        <end position="830"/>
    </location>
</feature>
<dbReference type="InterPro" id="IPR041069">
    <property type="entry name" value="FeoB_Cyto"/>
</dbReference>
<feature type="transmembrane region" description="Helical" evidence="16">
    <location>
        <begin position="776"/>
        <end position="800"/>
    </location>
</feature>
<dbReference type="InterPro" id="IPR050860">
    <property type="entry name" value="FeoB_GTPase"/>
</dbReference>
<evidence type="ECO:0000256" key="17">
    <source>
        <dbReference type="SAM" id="Coils"/>
    </source>
</evidence>
<dbReference type="InterPro" id="IPR038157">
    <property type="entry name" value="FeoA_core_dom"/>
</dbReference>
<dbReference type="SUPFAM" id="SSF52540">
    <property type="entry name" value="P-loop containing nucleoside triphosphate hydrolases"/>
    <property type="match status" value="1"/>
</dbReference>
<evidence type="ECO:0000256" key="10">
    <source>
        <dbReference type="ARBA" id="ARBA00023134"/>
    </source>
</evidence>
<dbReference type="InterPro" id="IPR011642">
    <property type="entry name" value="Gate_dom"/>
</dbReference>
<dbReference type="PROSITE" id="PS51711">
    <property type="entry name" value="G_FEOB"/>
    <property type="match status" value="1"/>
</dbReference>
<dbReference type="GO" id="GO:0005886">
    <property type="term" value="C:plasma membrane"/>
    <property type="evidence" value="ECO:0007669"/>
    <property type="project" value="UniProtKB-SubCell"/>
</dbReference>
<evidence type="ECO:0000259" key="18">
    <source>
        <dbReference type="PROSITE" id="PS51711"/>
    </source>
</evidence>
<dbReference type="InterPro" id="IPR003373">
    <property type="entry name" value="Fe2_transport_prot-B"/>
</dbReference>
<keyword evidence="11 16" id="KW-0472">Membrane</keyword>
<keyword evidence="17" id="KW-0175">Coiled coil</keyword>
<dbReference type="PANTHER" id="PTHR43185:SF1">
    <property type="entry name" value="FE(2+) TRANSPORTER FEOB"/>
    <property type="match status" value="1"/>
</dbReference>
<dbReference type="Proteomes" id="UP000030134">
    <property type="component" value="Unassembled WGS sequence"/>
</dbReference>
<dbReference type="InterPro" id="IPR007167">
    <property type="entry name" value="Fe-transptr_FeoA-like"/>
</dbReference>
<organism evidence="19 20">
    <name type="scientific">Porphyromonas gingivicanis</name>
    <dbReference type="NCBI Taxonomy" id="266762"/>
    <lineage>
        <taxon>Bacteria</taxon>
        <taxon>Pseudomonadati</taxon>
        <taxon>Bacteroidota</taxon>
        <taxon>Bacteroidia</taxon>
        <taxon>Bacteroidales</taxon>
        <taxon>Porphyromonadaceae</taxon>
        <taxon>Porphyromonas</taxon>
    </lineage>
</organism>
<keyword evidence="20" id="KW-1185">Reference proteome</keyword>
<evidence type="ECO:0000256" key="15">
    <source>
        <dbReference type="PIRSR" id="PIRSR603373-2"/>
    </source>
</evidence>
<dbReference type="NCBIfam" id="TIGR00437">
    <property type="entry name" value="feoB"/>
    <property type="match status" value="1"/>
</dbReference>
<keyword evidence="8 16" id="KW-0408">Iron</keyword>
<feature type="transmembrane region" description="Helical" evidence="16">
    <location>
        <begin position="572"/>
        <end position="594"/>
    </location>
</feature>
<dbReference type="SMART" id="SM00899">
    <property type="entry name" value="FeoA"/>
    <property type="match status" value="1"/>
</dbReference>
<feature type="transmembrane region" description="Helical" evidence="16">
    <location>
        <begin position="467"/>
        <end position="491"/>
    </location>
</feature>
<dbReference type="EMBL" id="JQZW01000019">
    <property type="protein sequence ID" value="KGN97046.1"/>
    <property type="molecule type" value="Genomic_DNA"/>
</dbReference>
<evidence type="ECO:0000256" key="4">
    <source>
        <dbReference type="ARBA" id="ARBA00022496"/>
    </source>
</evidence>
<accession>A0A0A2G1B6</accession>
<dbReference type="CDD" id="cd01879">
    <property type="entry name" value="FeoB"/>
    <property type="match status" value="1"/>
</dbReference>
<dbReference type="AlphaFoldDB" id="A0A0A2G1B6"/>
<gene>
    <name evidence="19" type="ORF">HQ36_08420</name>
</gene>
<feature type="binding site" evidence="15">
    <location>
        <position position="137"/>
    </location>
    <ligand>
        <name>Mg(2+)</name>
        <dbReference type="ChEBI" id="CHEBI:18420"/>
        <label>2</label>
    </ligand>
</feature>
<feature type="coiled-coil region" evidence="17">
    <location>
        <begin position="662"/>
        <end position="700"/>
    </location>
</feature>
<comment type="similarity">
    <text evidence="16">Belongs to the TRAFAC class TrmE-Era-EngA-EngB-Septin-like GTPase superfamily. FeoB GTPase (TC 9.A.8) family.</text>
</comment>
<evidence type="ECO:0000256" key="1">
    <source>
        <dbReference type="ARBA" id="ARBA00004651"/>
    </source>
</evidence>
<comment type="caution">
    <text evidence="19">The sequence shown here is derived from an EMBL/GenBank/DDBJ whole genome shotgun (WGS) entry which is preliminary data.</text>
</comment>
<keyword evidence="7 16" id="KW-1133">Transmembrane helix</keyword>
<keyword evidence="9" id="KW-0406">Ion transport</keyword>
<dbReference type="SUPFAM" id="SSF50037">
    <property type="entry name" value="C-terminal domain of transcriptional repressors"/>
    <property type="match status" value="1"/>
</dbReference>
<dbReference type="Pfam" id="PF02421">
    <property type="entry name" value="FeoB_N"/>
    <property type="match status" value="1"/>
</dbReference>
<keyword evidence="10 14" id="KW-0342">GTP-binding</keyword>
<feature type="binding site" evidence="14">
    <location>
        <begin position="151"/>
        <end position="155"/>
    </location>
    <ligand>
        <name>GTP</name>
        <dbReference type="ChEBI" id="CHEBI:37565"/>
        <label>1</label>
    </ligand>
</feature>
<dbReference type="InterPro" id="IPR011640">
    <property type="entry name" value="Fe2_transport_prot_B_C"/>
</dbReference>
<keyword evidence="5 16" id="KW-0812">Transmembrane</keyword>
<dbReference type="Pfam" id="PF07664">
    <property type="entry name" value="FeoB_C"/>
    <property type="match status" value="1"/>
</dbReference>
<dbReference type="Pfam" id="PF17910">
    <property type="entry name" value="FeoB_Cyto"/>
    <property type="match status" value="1"/>
</dbReference>
<feature type="transmembrane region" description="Helical" evidence="16">
    <location>
        <begin position="412"/>
        <end position="432"/>
    </location>
</feature>
<dbReference type="GO" id="GO:0015093">
    <property type="term" value="F:ferrous iron transmembrane transporter activity"/>
    <property type="evidence" value="ECO:0007669"/>
    <property type="project" value="UniProtKB-UniRule"/>
</dbReference>
<evidence type="ECO:0000313" key="20">
    <source>
        <dbReference type="Proteomes" id="UP000030134"/>
    </source>
</evidence>
<sequence>MKLSDVTTGQKAIIKKIGGRGAFRKRILEMGFIQGKVVTVVQNAPFKDPVYYRIMDYNVSLRRKDAALIEVSLYSSEKEEHLISQKKQNNDSSPLSLQKEIITPNFSIENRDKTTSPKRIKVALVGNPNCGKTSLFNLASGAHEHVGNYSGVTVDAKEAYFKHKGYRIDIVDLPGSYSLSPYSPEELFIRNYLTDPSTRPDVVIDVIDICNLERNLYLTLQIKEMKLPLVAALNMFDEFEKSQSKLDIPLLSQLLDIPMIPTVGRVARGIEELFDAVIAVAEGKIKFERDIRIPYGNTLEPAIENLTEQIANHLQLPNQLPNRYIAIKLLEEDAATIEYLRPLPHGSNIIKEAEEARSSLNKQLGNTDTETLITDQRYGFIAGALRETYQPERRTLRTQTDKLDHVLINPKWGFPIFLLFLLVMFECTFMLGAYPQEWIELLVDWIAGGVGNILSEGPLKDLITDGIIQGVGGVIVFLPQILILYLFISIMEDTGYMARAAFMMDKLMHRMGLHGKSFIPLIMGFGCNVPAIMATRTIESRQSRLITILVTPLMSCSARLPVYVLIAGAFFGVYAGVVLFAVYLVGILLAVLLARLFRKALFTTEDIPFVMELPPYRVPTAKSVLIHMWEKAKEYLQKMGTIILAASIIIWFLGYFPRAEVLKHTEQKVESLTAKWQGSEEELAEQIEEIETQGRIEQQENSYLGKMGKGIEPLLSPLGFDWKMSIALVSGLPAKEVVVSTLGVIYTGDGDDSEEASSRLSERIKMDKNEKGNPTFTPLVALSFMLFVLLYFPCIATVIAVGREAGSPKWGLFLMVYTCVLAWVVSFITYQGGSLLGFG</sequence>
<evidence type="ECO:0000256" key="7">
    <source>
        <dbReference type="ARBA" id="ARBA00022989"/>
    </source>
</evidence>
<evidence type="ECO:0000256" key="5">
    <source>
        <dbReference type="ARBA" id="ARBA00022692"/>
    </source>
</evidence>
<keyword evidence="15" id="KW-0479">Metal-binding</keyword>
<dbReference type="InterPro" id="IPR027417">
    <property type="entry name" value="P-loop_NTPase"/>
</dbReference>
<dbReference type="OrthoDB" id="9809127at2"/>
<evidence type="ECO:0000256" key="3">
    <source>
        <dbReference type="ARBA" id="ARBA00022475"/>
    </source>
</evidence>
<protein>
    <recommendedName>
        <fullName evidence="12 13">Ferrous iron transport protein B</fullName>
    </recommendedName>
</protein>
<dbReference type="InterPro" id="IPR008988">
    <property type="entry name" value="Transcriptional_repressor_C"/>
</dbReference>
<comment type="subcellular location">
    <subcellularLocation>
        <location evidence="16">Cell inner membrane</location>
        <topology evidence="16">Multi-pass membrane protein</topology>
    </subcellularLocation>
    <subcellularLocation>
        <location evidence="1">Cell membrane</location>
        <topology evidence="1">Multi-pass membrane protein</topology>
    </subcellularLocation>
</comment>
<evidence type="ECO:0000313" key="19">
    <source>
        <dbReference type="EMBL" id="KGN97046.1"/>
    </source>
</evidence>
<keyword evidence="3" id="KW-1003">Cell membrane</keyword>
<evidence type="ECO:0000256" key="12">
    <source>
        <dbReference type="ARBA" id="ARBA00031200"/>
    </source>
</evidence>
<name>A0A0A2G1B6_9PORP</name>
<dbReference type="Gene3D" id="3.40.50.300">
    <property type="entry name" value="P-loop containing nucleotide triphosphate hydrolases"/>
    <property type="match status" value="1"/>
</dbReference>
<evidence type="ECO:0000256" key="14">
    <source>
        <dbReference type="PIRSR" id="PIRSR603373-1"/>
    </source>
</evidence>
<dbReference type="STRING" id="266762.HQ36_08420"/>
<evidence type="ECO:0000256" key="9">
    <source>
        <dbReference type="ARBA" id="ARBA00023065"/>
    </source>
</evidence>
<feature type="binding site" evidence="15">
    <location>
        <position position="141"/>
    </location>
    <ligand>
        <name>Mg(2+)</name>
        <dbReference type="ChEBI" id="CHEBI:18420"/>
        <label>2</label>
    </ligand>
</feature>
<feature type="binding site" evidence="14">
    <location>
        <begin position="234"/>
        <end position="237"/>
    </location>
    <ligand>
        <name>GTP</name>
        <dbReference type="ChEBI" id="CHEBI:37565"/>
        <label>1</label>
    </ligand>
</feature>
<feature type="transmembrane region" description="Helical" evidence="16">
    <location>
        <begin position="545"/>
        <end position="566"/>
    </location>
</feature>
<keyword evidence="2 16" id="KW-0813">Transport</keyword>
<dbReference type="Gene3D" id="1.10.287.1770">
    <property type="match status" value="1"/>
</dbReference>
<feature type="transmembrane region" description="Helical" evidence="16">
    <location>
        <begin position="635"/>
        <end position="656"/>
    </location>
</feature>
<evidence type="ECO:0000256" key="6">
    <source>
        <dbReference type="ARBA" id="ARBA00022741"/>
    </source>
</evidence>
<evidence type="ECO:0000256" key="16">
    <source>
        <dbReference type="RuleBase" id="RU362098"/>
    </source>
</evidence>
<proteinExistence type="inferred from homology"/>
<feature type="binding site" evidence="14">
    <location>
        <begin position="172"/>
        <end position="175"/>
    </location>
    <ligand>
        <name>GTP</name>
        <dbReference type="ChEBI" id="CHEBI:37565"/>
        <label>1</label>
    </ligand>
</feature>
<evidence type="ECO:0000256" key="13">
    <source>
        <dbReference type="NCBIfam" id="TIGR00437"/>
    </source>
</evidence>
<dbReference type="GO" id="GO:0046914">
    <property type="term" value="F:transition metal ion binding"/>
    <property type="evidence" value="ECO:0007669"/>
    <property type="project" value="InterPro"/>
</dbReference>
<dbReference type="eggNOG" id="COG0370">
    <property type="taxonomic scope" value="Bacteria"/>
</dbReference>
<feature type="binding site" evidence="15">
    <location>
        <position position="140"/>
    </location>
    <ligand>
        <name>Mg(2+)</name>
        <dbReference type="ChEBI" id="CHEBI:18420"/>
        <label>2</label>
    </ligand>
</feature>
<feature type="domain" description="FeoB-type G" evidence="18">
    <location>
        <begin position="119"/>
        <end position="283"/>
    </location>
</feature>
<evidence type="ECO:0000256" key="11">
    <source>
        <dbReference type="ARBA" id="ARBA00023136"/>
    </source>
</evidence>
<dbReference type="InterPro" id="IPR030389">
    <property type="entry name" value="G_FEOB_dom"/>
</dbReference>
<evidence type="ECO:0000256" key="8">
    <source>
        <dbReference type="ARBA" id="ARBA00023004"/>
    </source>
</evidence>
<dbReference type="GO" id="GO:0005525">
    <property type="term" value="F:GTP binding"/>
    <property type="evidence" value="ECO:0007669"/>
    <property type="project" value="UniProtKB-KW"/>
</dbReference>
<feature type="binding site" evidence="14">
    <location>
        <begin position="126"/>
        <end position="133"/>
    </location>
    <ligand>
        <name>GTP</name>
        <dbReference type="ChEBI" id="CHEBI:37565"/>
        <label>1</label>
    </ligand>
</feature>